<reference evidence="2 3" key="1">
    <citation type="submission" date="2016-11" db="EMBL/GenBank/DDBJ databases">
        <authorList>
            <person name="Jaros S."/>
            <person name="Januszkiewicz K."/>
            <person name="Wedrychowicz H."/>
        </authorList>
    </citation>
    <scope>NUCLEOTIDE SEQUENCE [LARGE SCALE GENOMIC DNA]</scope>
    <source>
        <strain evidence="2 3">DSM 2631</strain>
    </source>
</reference>
<dbReference type="InterPro" id="IPR010539">
    <property type="entry name" value="BaxI_1-like"/>
</dbReference>
<organism evidence="2 3">
    <name type="scientific">Clostridium fallax</name>
    <dbReference type="NCBI Taxonomy" id="1533"/>
    <lineage>
        <taxon>Bacteria</taxon>
        <taxon>Bacillati</taxon>
        <taxon>Bacillota</taxon>
        <taxon>Clostridia</taxon>
        <taxon>Eubacteriales</taxon>
        <taxon>Clostridiaceae</taxon>
        <taxon>Clostridium</taxon>
    </lineage>
</organism>
<dbReference type="PIRSF" id="PIRSF009160">
    <property type="entry name" value="UCP009160"/>
    <property type="match status" value="1"/>
</dbReference>
<dbReference type="Pfam" id="PF12811">
    <property type="entry name" value="BaxI_1"/>
    <property type="match status" value="1"/>
</dbReference>
<dbReference type="AlphaFoldDB" id="A0A1M4WB75"/>
<feature type="transmembrane region" description="Helical" evidence="1">
    <location>
        <begin position="112"/>
        <end position="133"/>
    </location>
</feature>
<feature type="transmembrane region" description="Helical" evidence="1">
    <location>
        <begin position="85"/>
        <end position="105"/>
    </location>
</feature>
<dbReference type="PANTHER" id="PTHR41282">
    <property type="entry name" value="CONSERVED TRANSMEMBRANE PROTEIN-RELATED"/>
    <property type="match status" value="1"/>
</dbReference>
<evidence type="ECO:0000256" key="1">
    <source>
        <dbReference type="SAM" id="Phobius"/>
    </source>
</evidence>
<evidence type="ECO:0000313" key="3">
    <source>
        <dbReference type="Proteomes" id="UP000184035"/>
    </source>
</evidence>
<dbReference type="RefSeq" id="WP_072895570.1">
    <property type="nucleotide sequence ID" value="NZ_FQVM01000011.1"/>
</dbReference>
<keyword evidence="1" id="KW-1133">Transmembrane helix</keyword>
<evidence type="ECO:0000313" key="2">
    <source>
        <dbReference type="EMBL" id="SHE78511.1"/>
    </source>
</evidence>
<keyword evidence="3" id="KW-1185">Reference proteome</keyword>
<dbReference type="PANTHER" id="PTHR41282:SF1">
    <property type="entry name" value="CONSERVED TRANSMEMBRANE PROTEIN-RELATED"/>
    <property type="match status" value="1"/>
</dbReference>
<sequence length="245" mass="27342">MENANPALRKGFEEVKGYKSENTMTLGGTVIKTILLLIVVLCSTLVSYLKLEQIGFFNSSYLIVAAIGTIILGFVTSFLPKIAPITSVFYAAFEGVLLANLSFFINQYYQGIAMNAIIVTIIISFSMILVYMFNPSIGHRIRKAVIGMTLAIGLLYIFTFLLGLFNINIPYIYGNGIIGIGFSIFILIVASLNLIVDLDFISEEIQYGAPKYMEWYSAFGIMITLIWIYIRVLDLLTKLVSRDNN</sequence>
<feature type="transmembrane region" description="Helical" evidence="1">
    <location>
        <begin position="61"/>
        <end position="79"/>
    </location>
</feature>
<gene>
    <name evidence="2" type="ORF">SAMN05443638_11151</name>
</gene>
<proteinExistence type="predicted"/>
<keyword evidence="1" id="KW-0812">Transmembrane</keyword>
<accession>A0A1M4WB75</accession>
<feature type="transmembrane region" description="Helical" evidence="1">
    <location>
        <begin position="215"/>
        <end position="233"/>
    </location>
</feature>
<protein>
    <submittedName>
        <fullName evidence="2">Uncharacterized membrane protein, YccA/Bax inhibitor family</fullName>
    </submittedName>
</protein>
<keyword evidence="1" id="KW-0472">Membrane</keyword>
<feature type="transmembrane region" description="Helical" evidence="1">
    <location>
        <begin position="30"/>
        <end position="49"/>
    </location>
</feature>
<dbReference type="EMBL" id="FQVM01000011">
    <property type="protein sequence ID" value="SHE78511.1"/>
    <property type="molecule type" value="Genomic_DNA"/>
</dbReference>
<dbReference type="OrthoDB" id="116480at2"/>
<name>A0A1M4WB75_9CLOT</name>
<feature type="transmembrane region" description="Helical" evidence="1">
    <location>
        <begin position="172"/>
        <end position="195"/>
    </location>
</feature>
<feature type="transmembrane region" description="Helical" evidence="1">
    <location>
        <begin position="145"/>
        <end position="165"/>
    </location>
</feature>
<dbReference type="Proteomes" id="UP000184035">
    <property type="component" value="Unassembled WGS sequence"/>
</dbReference>